<evidence type="ECO:0000313" key="1">
    <source>
        <dbReference type="EMBL" id="BAH33861.1"/>
    </source>
</evidence>
<proteinExistence type="predicted"/>
<dbReference type="InterPro" id="IPR029058">
    <property type="entry name" value="AB_hydrolase_fold"/>
</dbReference>
<dbReference type="SUPFAM" id="SSF53474">
    <property type="entry name" value="alpha/beta-Hydrolases"/>
    <property type="match status" value="1"/>
</dbReference>
<gene>
    <name evidence="1" type="ordered locus">RER_31530</name>
</gene>
<dbReference type="EMBL" id="AP008957">
    <property type="protein sequence ID" value="BAH33861.1"/>
    <property type="molecule type" value="Genomic_DNA"/>
</dbReference>
<dbReference type="ESTHER" id="rhoe4-c0zzs6">
    <property type="family name" value="Bacterial_Est97"/>
</dbReference>
<dbReference type="AlphaFoldDB" id="C0ZZS6"/>
<name>C0ZZS6_RHOE4</name>
<dbReference type="HOGENOM" id="CLU_097569_0_0_11"/>
<dbReference type="Gene3D" id="3.40.50.1820">
    <property type="entry name" value="alpha/beta hydrolase"/>
    <property type="match status" value="1"/>
</dbReference>
<evidence type="ECO:0000313" key="2">
    <source>
        <dbReference type="Proteomes" id="UP000002204"/>
    </source>
</evidence>
<protein>
    <recommendedName>
        <fullName evidence="3">Alpha/beta hydrolase</fullName>
    </recommendedName>
</protein>
<reference evidence="2" key="1">
    <citation type="submission" date="2005-03" db="EMBL/GenBank/DDBJ databases">
        <title>Comparison of the complete genome sequences of Rhodococcus erythropolis PR4 and Rhodococcus opacus B4.</title>
        <authorList>
            <person name="Takarada H."/>
            <person name="Sekine M."/>
            <person name="Hosoyama A."/>
            <person name="Yamada R."/>
            <person name="Fujisawa T."/>
            <person name="Omata S."/>
            <person name="Shimizu A."/>
            <person name="Tsukatani N."/>
            <person name="Tanikawa S."/>
            <person name="Fujita N."/>
            <person name="Harayama S."/>
        </authorList>
    </citation>
    <scope>NUCLEOTIDE SEQUENCE [LARGE SCALE GENOMIC DNA]</scope>
    <source>
        <strain evidence="2">PR4 / NBRC 100887</strain>
    </source>
</reference>
<reference evidence="1 2" key="2">
    <citation type="journal article" date="2006" name="Environ. Microbiol.">
        <title>Sequence analysis of three plasmids harboured in Rhodococcus erythropolis strain PR4.</title>
        <authorList>
            <person name="Sekine M."/>
            <person name="Tanikawa S."/>
            <person name="Omata S."/>
            <person name="Saito M."/>
            <person name="Fujisawa T."/>
            <person name="Tsukatani N."/>
            <person name="Tajima T."/>
            <person name="Sekigawa T."/>
            <person name="Kosugi H."/>
            <person name="Matsuo Y."/>
            <person name="Nishiko R."/>
            <person name="Imamura K."/>
            <person name="Ito M."/>
            <person name="Narita H."/>
            <person name="Tago S."/>
            <person name="Fujita N."/>
            <person name="Harayama S."/>
        </authorList>
    </citation>
    <scope>NUCLEOTIDE SEQUENCE [LARGE SCALE GENOMIC DNA]</scope>
    <source>
        <strain evidence="2">PR4 / NBRC 100887</strain>
    </source>
</reference>
<organism evidence="1 2">
    <name type="scientific">Rhodococcus erythropolis (strain PR4 / NBRC 100887)</name>
    <dbReference type="NCBI Taxonomy" id="234621"/>
    <lineage>
        <taxon>Bacteria</taxon>
        <taxon>Bacillati</taxon>
        <taxon>Actinomycetota</taxon>
        <taxon>Actinomycetes</taxon>
        <taxon>Mycobacteriales</taxon>
        <taxon>Nocardiaceae</taxon>
        <taxon>Rhodococcus</taxon>
        <taxon>Rhodococcus erythropolis group</taxon>
    </lineage>
</organism>
<dbReference type="KEGG" id="rer:RER_31530"/>
<sequence length="275" mass="29294">MSPGAPRVGIPKGNTMQSNSQTIEFTSETTLNGVVERHFILDDITGVLWSPASGSVESPLLLSGHSGGMHKKAPGLVASTLHSVSSHGFTVAAIDAPGHGDRPRNTQDEQWVEAIHQARAAHEPIAPIVVEYNRSLAERAVPEWQATIDALQTLPDVDADAPIGFGGVSLGVVTGLMLAPVESRIAAVSFGGVFVDSSLLEAARKLTVPVEYRIPWDDKDYDRTSGVALFDAFGSKEKTLHAYSGRHYPVPDYERDSSARFFARHLGGSVGVSAS</sequence>
<dbReference type="Proteomes" id="UP000002204">
    <property type="component" value="Chromosome"/>
</dbReference>
<evidence type="ECO:0008006" key="3">
    <source>
        <dbReference type="Google" id="ProtNLM"/>
    </source>
</evidence>
<dbReference type="eggNOG" id="COG1073">
    <property type="taxonomic scope" value="Bacteria"/>
</dbReference>
<accession>C0ZZS6</accession>